<dbReference type="EMBL" id="JACIIG010000029">
    <property type="protein sequence ID" value="MBB4571581.1"/>
    <property type="molecule type" value="Genomic_DNA"/>
</dbReference>
<dbReference type="SUPFAM" id="SSF53300">
    <property type="entry name" value="vWA-like"/>
    <property type="match status" value="1"/>
</dbReference>
<sequence length="429" mass="46236">MFQTLIRFLRSKSGNFGTITALLAVPLIGAAGLAVDVANALSLRNQLYEAADAAALGAISESSSGVAAAMAMSGDGVVTIGQDEARKLFFGQLASDWKDVPVNVDISVTKTANIVTSNITFHATVPTSFLQVLGDTSIPIAGSATAQYQTATFIDFYMLLDNTPSMGVGATPTDVAKMQENTSDKCAFACHNMDTTNNYYNLAKKLGVSMRIDVVRQATQKLTETATTSRSTPDQYRMAVYTFGTQAEKAQLTTVSGLSSDMAQVKSYTDNVDLMTIPYQGYNNDQTTSFDNALTQMKTNMGTGGGGTSSADREKVLFFVTDGVGDSQKPYTCTKPLTGNRCQEPIDTSFCQPLKDQNVKIAILYTTYLPLPANNWYNTWIAPFQSQIPTRLQSCASPGLYFEVNPTQGITDAMNALFLKIIRSPRLTS</sequence>
<dbReference type="Proteomes" id="UP000543836">
    <property type="component" value="Unassembled WGS sequence"/>
</dbReference>
<feature type="domain" description="VWFA" evidence="1">
    <location>
        <begin position="155"/>
        <end position="323"/>
    </location>
</feature>
<dbReference type="InterPro" id="IPR002035">
    <property type="entry name" value="VWF_A"/>
</dbReference>
<keyword evidence="3" id="KW-1185">Reference proteome</keyword>
<comment type="caution">
    <text evidence="2">The sequence shown here is derived from an EMBL/GenBank/DDBJ whole genome shotgun (WGS) entry which is preliminary data.</text>
</comment>
<evidence type="ECO:0000259" key="1">
    <source>
        <dbReference type="PROSITE" id="PS50234"/>
    </source>
</evidence>
<proteinExistence type="predicted"/>
<dbReference type="PROSITE" id="PS50234">
    <property type="entry name" value="VWFA"/>
    <property type="match status" value="1"/>
</dbReference>
<dbReference type="InterPro" id="IPR028087">
    <property type="entry name" value="Tad_N"/>
</dbReference>
<evidence type="ECO:0000313" key="2">
    <source>
        <dbReference type="EMBL" id="MBB4571581.1"/>
    </source>
</evidence>
<dbReference type="InterPro" id="IPR036465">
    <property type="entry name" value="vWFA_dom_sf"/>
</dbReference>
<accession>A0A7W6ZZG4</accession>
<protein>
    <submittedName>
        <fullName evidence="2">Flp pilus assembly protein TadG</fullName>
    </submittedName>
</protein>
<dbReference type="OrthoDB" id="7624353at2"/>
<organism evidence="2 3">
    <name type="scientific">Rhizobium leucaenae</name>
    <dbReference type="NCBI Taxonomy" id="29450"/>
    <lineage>
        <taxon>Bacteria</taxon>
        <taxon>Pseudomonadati</taxon>
        <taxon>Pseudomonadota</taxon>
        <taxon>Alphaproteobacteria</taxon>
        <taxon>Hyphomicrobiales</taxon>
        <taxon>Rhizobiaceae</taxon>
        <taxon>Rhizobium/Agrobacterium group</taxon>
        <taxon>Rhizobium</taxon>
    </lineage>
</organism>
<reference evidence="2 3" key="1">
    <citation type="submission" date="2020-08" db="EMBL/GenBank/DDBJ databases">
        <title>Genomic Encyclopedia of Type Strains, Phase IV (KMG-V): Genome sequencing to study the core and pangenomes of soil and plant-associated prokaryotes.</title>
        <authorList>
            <person name="Whitman W."/>
        </authorList>
    </citation>
    <scope>NUCLEOTIDE SEQUENCE [LARGE SCALE GENOMIC DNA]</scope>
    <source>
        <strain evidence="2 3">SEMIA 492</strain>
    </source>
</reference>
<name>A0A7W6ZZG4_9HYPH</name>
<gene>
    <name evidence="2" type="ORF">GGE60_005745</name>
</gene>
<dbReference type="Gene3D" id="3.40.50.410">
    <property type="entry name" value="von Willebrand factor, type A domain"/>
    <property type="match status" value="1"/>
</dbReference>
<evidence type="ECO:0000313" key="3">
    <source>
        <dbReference type="Proteomes" id="UP000543836"/>
    </source>
</evidence>
<dbReference type="RefSeq" id="WP_028752488.1">
    <property type="nucleotide sequence ID" value="NZ_JACIIG010000029.1"/>
</dbReference>
<dbReference type="Pfam" id="PF13400">
    <property type="entry name" value="Tad"/>
    <property type="match status" value="1"/>
</dbReference>
<dbReference type="AlphaFoldDB" id="A0A7W6ZZG4"/>